<evidence type="ECO:0000313" key="1">
    <source>
        <dbReference type="EMBL" id="KZS47071.1"/>
    </source>
</evidence>
<accession>A0A162EKR8</accession>
<dbReference type="RefSeq" id="WP_063478646.1">
    <property type="nucleotide sequence ID" value="NZ_CP147845.1"/>
</dbReference>
<dbReference type="GeneID" id="97557547"/>
<comment type="caution">
    <text evidence="1">The sequence shown here is derived from an EMBL/GenBank/DDBJ whole genome shotgun (WGS) entry which is preliminary data.</text>
</comment>
<evidence type="ECO:0000313" key="2">
    <source>
        <dbReference type="Proteomes" id="UP000076796"/>
    </source>
</evidence>
<keyword evidence="2" id="KW-1185">Reference proteome</keyword>
<reference evidence="1" key="1">
    <citation type="journal article" date="2016" name="Genome Announc.">
        <title>Draft genomes of two strains of Paenibacillus glucanolyticus with capability to degrade lignocellulose.</title>
        <authorList>
            <person name="Mathews S.L."/>
            <person name="Pawlak J."/>
            <person name="Grunden A.M."/>
        </authorList>
    </citation>
    <scope>NUCLEOTIDE SEQUENCE [LARGE SCALE GENOMIC DNA]</scope>
    <source>
        <strain evidence="1">SLM1</strain>
    </source>
</reference>
<dbReference type="Proteomes" id="UP000076796">
    <property type="component" value="Unassembled WGS sequence"/>
</dbReference>
<proteinExistence type="predicted"/>
<dbReference type="AlphaFoldDB" id="A0A162EKR8"/>
<organism evidence="1 2">
    <name type="scientific">Paenibacillus glucanolyticus</name>
    <dbReference type="NCBI Taxonomy" id="59843"/>
    <lineage>
        <taxon>Bacteria</taxon>
        <taxon>Bacillati</taxon>
        <taxon>Bacillota</taxon>
        <taxon>Bacilli</taxon>
        <taxon>Bacillales</taxon>
        <taxon>Paenibacillaceae</taxon>
        <taxon>Paenibacillus</taxon>
    </lineage>
</organism>
<gene>
    <name evidence="1" type="ORF">AWU65_14620</name>
</gene>
<name>A0A162EKR8_9BACL</name>
<sequence length="296" mass="33493">MKLNSRHFPHPVLYNLNDNFAESEFTAVIEPATSSGAGSYSFKIHFSTNNDELRALVTSQQALYAAHFECSDTRYRKLLTTADEQFTVDIPGDFVNGRVVVRFFILANATMDHYSNTKFHSDYEGYSFKVIKGDILAIAQEKEFHAIKKIQPVGHVSSIFQIIRNDERKAPALDYLYTDDKIVIRLSRGNFDNYNGLKRAGGYEYVLAALIITPVLSSLLEQIKNSFGDFVLYEDKRWYKSLKARMKAKNYDMSKLEEYEKGVVAIAQELIGDPLTLSLSSLLATETTSEESEVTG</sequence>
<protein>
    <submittedName>
        <fullName evidence="1">Uncharacterized protein</fullName>
    </submittedName>
</protein>
<dbReference type="OrthoDB" id="2339732at2"/>
<dbReference type="EMBL" id="LWMH01000001">
    <property type="protein sequence ID" value="KZS47071.1"/>
    <property type="molecule type" value="Genomic_DNA"/>
</dbReference>